<protein>
    <submittedName>
        <fullName evidence="2">Uncharacterized protein</fullName>
    </submittedName>
</protein>
<reference evidence="3" key="1">
    <citation type="submission" date="2016-06" db="EMBL/GenBank/DDBJ databases">
        <title>Parallel loss of symbiosis genes in relatives of nitrogen-fixing non-legume Parasponia.</title>
        <authorList>
            <person name="Van Velzen R."/>
            <person name="Holmer R."/>
            <person name="Bu F."/>
            <person name="Rutten L."/>
            <person name="Van Zeijl A."/>
            <person name="Liu W."/>
            <person name="Santuari L."/>
            <person name="Cao Q."/>
            <person name="Sharma T."/>
            <person name="Shen D."/>
            <person name="Roswanjaya Y."/>
            <person name="Wardhani T."/>
            <person name="Kalhor M.S."/>
            <person name="Jansen J."/>
            <person name="Van den Hoogen J."/>
            <person name="Gungor B."/>
            <person name="Hartog M."/>
            <person name="Hontelez J."/>
            <person name="Verver J."/>
            <person name="Yang W.-C."/>
            <person name="Schijlen E."/>
            <person name="Repin R."/>
            <person name="Schilthuizen M."/>
            <person name="Schranz E."/>
            <person name="Heidstra R."/>
            <person name="Miyata K."/>
            <person name="Fedorova E."/>
            <person name="Kohlen W."/>
            <person name="Bisseling T."/>
            <person name="Smit S."/>
            <person name="Geurts R."/>
        </authorList>
    </citation>
    <scope>NUCLEOTIDE SEQUENCE [LARGE SCALE GENOMIC DNA]</scope>
    <source>
        <strain evidence="3">cv. RG33-2</strain>
    </source>
</reference>
<accession>A0A2P5FCD6</accession>
<evidence type="ECO:0000256" key="1">
    <source>
        <dbReference type="SAM" id="Phobius"/>
    </source>
</evidence>
<evidence type="ECO:0000313" key="2">
    <source>
        <dbReference type="EMBL" id="PON95450.1"/>
    </source>
</evidence>
<feature type="transmembrane region" description="Helical" evidence="1">
    <location>
        <begin position="25"/>
        <end position="41"/>
    </location>
</feature>
<keyword evidence="3" id="KW-1185">Reference proteome</keyword>
<dbReference type="OrthoDB" id="10396153at2759"/>
<name>A0A2P5FCD6_TREOI</name>
<comment type="caution">
    <text evidence="2">The sequence shown here is derived from an EMBL/GenBank/DDBJ whole genome shotgun (WGS) entry which is preliminary data.</text>
</comment>
<dbReference type="InParanoid" id="A0A2P5FCD6"/>
<evidence type="ECO:0000313" key="3">
    <source>
        <dbReference type="Proteomes" id="UP000237000"/>
    </source>
</evidence>
<organism evidence="2 3">
    <name type="scientific">Trema orientale</name>
    <name type="common">Charcoal tree</name>
    <name type="synonym">Celtis orientalis</name>
    <dbReference type="NCBI Taxonomy" id="63057"/>
    <lineage>
        <taxon>Eukaryota</taxon>
        <taxon>Viridiplantae</taxon>
        <taxon>Streptophyta</taxon>
        <taxon>Embryophyta</taxon>
        <taxon>Tracheophyta</taxon>
        <taxon>Spermatophyta</taxon>
        <taxon>Magnoliopsida</taxon>
        <taxon>eudicotyledons</taxon>
        <taxon>Gunneridae</taxon>
        <taxon>Pentapetalae</taxon>
        <taxon>rosids</taxon>
        <taxon>fabids</taxon>
        <taxon>Rosales</taxon>
        <taxon>Cannabaceae</taxon>
        <taxon>Trema</taxon>
    </lineage>
</organism>
<dbReference type="Proteomes" id="UP000237000">
    <property type="component" value="Unassembled WGS sequence"/>
</dbReference>
<gene>
    <name evidence="2" type="ORF">TorRG33x02_089720</name>
</gene>
<dbReference type="AlphaFoldDB" id="A0A2P5FCD6"/>
<sequence>MHTSLGEMKGNHCCLGNDDARSDSAGAVVVVVVVVGTLLLLRNTPDTPRTEDADVAVVGIPDTLEVAALMGIPAVVVDDDVDDMGVRTLIFI</sequence>
<dbReference type="EMBL" id="JXTC01000045">
    <property type="protein sequence ID" value="PON95450.1"/>
    <property type="molecule type" value="Genomic_DNA"/>
</dbReference>
<keyword evidence="1" id="KW-1133">Transmembrane helix</keyword>
<keyword evidence="1" id="KW-0812">Transmembrane</keyword>
<proteinExistence type="predicted"/>
<keyword evidence="1" id="KW-0472">Membrane</keyword>